<dbReference type="Proteomes" id="UP000553957">
    <property type="component" value="Unassembled WGS sequence"/>
</dbReference>
<organism evidence="4 5">
    <name type="scientific">Kribbella sandramycini</name>
    <dbReference type="NCBI Taxonomy" id="60450"/>
    <lineage>
        <taxon>Bacteria</taxon>
        <taxon>Bacillati</taxon>
        <taxon>Actinomycetota</taxon>
        <taxon>Actinomycetes</taxon>
        <taxon>Propionibacteriales</taxon>
        <taxon>Kribbellaceae</taxon>
        <taxon>Kribbella</taxon>
    </lineage>
</organism>
<reference evidence="3 6" key="2">
    <citation type="submission" date="2020-08" db="EMBL/GenBank/DDBJ databases">
        <title>Sequencing the genomes of 1000 actinobacteria strains.</title>
        <authorList>
            <person name="Klenk H.-P."/>
        </authorList>
    </citation>
    <scope>NUCLEOTIDE SEQUENCE [LARGE SCALE GENOMIC DNA]</scope>
    <source>
        <strain evidence="3 6">DSM 15626</strain>
    </source>
</reference>
<dbReference type="InterPro" id="IPR011146">
    <property type="entry name" value="HIT-like"/>
</dbReference>
<reference evidence="4 5" key="1">
    <citation type="submission" date="2020-05" db="EMBL/GenBank/DDBJ databases">
        <title>Genome sequence of Kribbella sandramycini ATCC 39419.</title>
        <authorList>
            <person name="Maclea K.S."/>
            <person name="Fair J.L."/>
        </authorList>
    </citation>
    <scope>NUCLEOTIDE SEQUENCE [LARGE SCALE GENOMIC DNA]</scope>
    <source>
        <strain evidence="4 5">ATCC 39419</strain>
    </source>
</reference>
<name>A0A7Y4NYF0_9ACTN</name>
<keyword evidence="3" id="KW-0378">Hydrolase</keyword>
<keyword evidence="5" id="KW-1185">Reference proteome</keyword>
<evidence type="ECO:0000259" key="2">
    <source>
        <dbReference type="PROSITE" id="PS51084"/>
    </source>
</evidence>
<dbReference type="SUPFAM" id="SSF54197">
    <property type="entry name" value="HIT-like"/>
    <property type="match status" value="1"/>
</dbReference>
<dbReference type="Proteomes" id="UP000534306">
    <property type="component" value="Unassembled WGS sequence"/>
</dbReference>
<evidence type="ECO:0000313" key="6">
    <source>
        <dbReference type="Proteomes" id="UP000553957"/>
    </source>
</evidence>
<dbReference type="Gene3D" id="3.30.428.10">
    <property type="entry name" value="HIT-like"/>
    <property type="match status" value="1"/>
</dbReference>
<comment type="caution">
    <text evidence="4">The sequence shown here is derived from an EMBL/GenBank/DDBJ whole genome shotgun (WGS) entry which is preliminary data.</text>
</comment>
<sequence>MTLRWPENWDRLTSGEDCDFCKNMGHDRNRWGARIFLGKYVDAYLQSADVQPGYTLAIWKQRHIVEPIELADEESAGYWLETMTVARALMAYYQPLKMNYETLGNTSPHLHTHLLPRYMEDPRPGQPFPLLAQKGREPQIPEERFLIEVNGLQAMLL</sequence>
<evidence type="ECO:0000313" key="5">
    <source>
        <dbReference type="Proteomes" id="UP000534306"/>
    </source>
</evidence>
<proteinExistence type="predicted"/>
<dbReference type="AlphaFoldDB" id="A0A7Y4NYF0"/>
<dbReference type="InterPro" id="IPR036265">
    <property type="entry name" value="HIT-like_sf"/>
</dbReference>
<dbReference type="RefSeq" id="WP_171672950.1">
    <property type="nucleotide sequence ID" value="NZ_BAAAGT010000002.1"/>
</dbReference>
<evidence type="ECO:0000256" key="1">
    <source>
        <dbReference type="PROSITE-ProRule" id="PRU00464"/>
    </source>
</evidence>
<accession>A0A7Y4NYF0</accession>
<dbReference type="Pfam" id="PF01230">
    <property type="entry name" value="HIT"/>
    <property type="match status" value="1"/>
</dbReference>
<feature type="short sequence motif" description="Histidine triad motif" evidence="1">
    <location>
        <begin position="109"/>
        <end position="113"/>
    </location>
</feature>
<dbReference type="EMBL" id="JABJRC010000002">
    <property type="protein sequence ID" value="NOL40446.1"/>
    <property type="molecule type" value="Genomic_DNA"/>
</dbReference>
<evidence type="ECO:0000313" key="3">
    <source>
        <dbReference type="EMBL" id="MBB6569725.1"/>
    </source>
</evidence>
<gene>
    <name evidence="3" type="ORF">HNR71_005362</name>
    <name evidence="4" type="ORF">HPO96_09335</name>
</gene>
<protein>
    <submittedName>
        <fullName evidence="3">Diadenosine tetraphosphate (Ap4A) HIT family hydrolase</fullName>
    </submittedName>
    <submittedName>
        <fullName evidence="4">HIT domain-containing protein</fullName>
    </submittedName>
</protein>
<feature type="domain" description="HIT" evidence="2">
    <location>
        <begin position="19"/>
        <end position="124"/>
    </location>
</feature>
<dbReference type="GO" id="GO:0016787">
    <property type="term" value="F:hydrolase activity"/>
    <property type="evidence" value="ECO:0007669"/>
    <property type="project" value="UniProtKB-KW"/>
</dbReference>
<dbReference type="EMBL" id="JACHKF010000001">
    <property type="protein sequence ID" value="MBB6569725.1"/>
    <property type="molecule type" value="Genomic_DNA"/>
</dbReference>
<evidence type="ECO:0000313" key="4">
    <source>
        <dbReference type="EMBL" id="NOL40446.1"/>
    </source>
</evidence>
<dbReference type="PROSITE" id="PS51084">
    <property type="entry name" value="HIT_2"/>
    <property type="match status" value="1"/>
</dbReference>